<accession>A0A2A7SGS2</accession>
<dbReference type="EMBL" id="PDDY01000001">
    <property type="protein sequence ID" value="PEH42718.1"/>
    <property type="molecule type" value="Genomic_DNA"/>
</dbReference>
<evidence type="ECO:0000313" key="1">
    <source>
        <dbReference type="EMBL" id="PEH42718.1"/>
    </source>
</evidence>
<dbReference type="Gene3D" id="1.25.10.10">
    <property type="entry name" value="Leucine-rich Repeat Variant"/>
    <property type="match status" value="1"/>
</dbReference>
<dbReference type="Proteomes" id="UP000220629">
    <property type="component" value="Unassembled WGS sequence"/>
</dbReference>
<gene>
    <name evidence="1" type="ORF">CRM94_11455</name>
</gene>
<dbReference type="InterPro" id="IPR011989">
    <property type="entry name" value="ARM-like"/>
</dbReference>
<comment type="caution">
    <text evidence="1">The sequence shown here is derived from an EMBL/GenBank/DDBJ whole genome shotgun (WGS) entry which is preliminary data.</text>
</comment>
<protein>
    <recommendedName>
        <fullName evidence="3">HEAT repeat domain-containing protein</fullName>
    </recommendedName>
</protein>
<dbReference type="SUPFAM" id="SSF48371">
    <property type="entry name" value="ARM repeat"/>
    <property type="match status" value="1"/>
</dbReference>
<proteinExistence type="predicted"/>
<sequence>MILLRRQRSFLPLRDTLAQITSSNDPIFLADCLDNHSGHVREAALRRSAEIGESSLLALVAACLNDWVPQVRDVAIETMDRLLAIVPVQHFVVTLQPLRRLLHATRLDHRAWLLAFEQRYIEAGGASVIIAAMNDGDHRMRRVAYSLVRDHRLLSQAELIRHGLTSGDVMLSRQAFALLGEADSDHCREFDVLLPLAAASPFGTIRYAAFELAIQRIADADIEPLLWRAATDTHQLLRLTAARRLNERGHDVAGHFRSRLDSSGLRAREVRSILSLLIDLRVEDGPSLMEQHTRHPRAEIRAHALALLAKVTPSRHDELAARALLDPSAAVRGVGVRLCLRGAYVSLEQIETMLARHGDYRAALRITTRSVWDRLACLATIAPLPAADVDREPLLRTTLDSCLRDMSGYSIQASEAHRRRLSDPAALARLFELADERQPALRVRLREAGITLPEGLDQP</sequence>
<reference evidence="2" key="1">
    <citation type="submission" date="2017-09" db="EMBL/GenBank/DDBJ databases">
        <title>FDA dAtabase for Regulatory Grade micrObial Sequences (FDA-ARGOS): Supporting development and validation of Infectious Disease Dx tests.</title>
        <authorList>
            <person name="Minogue T."/>
            <person name="Wolcott M."/>
            <person name="Wasieloski L."/>
            <person name="Aguilar W."/>
            <person name="Moore D."/>
            <person name="Tallon L."/>
            <person name="Sadzewicz L."/>
            <person name="Ott S."/>
            <person name="Zhao X."/>
            <person name="Nagaraj S."/>
            <person name="Vavikolanu K."/>
            <person name="Aluvathingal J."/>
            <person name="Nadendla S."/>
            <person name="Sichtig H."/>
        </authorList>
    </citation>
    <scope>NUCLEOTIDE SEQUENCE [LARGE SCALE GENOMIC DNA]</scope>
    <source>
        <strain evidence="2">FDAARGOS_390</strain>
    </source>
</reference>
<name>A0A2A7SGS2_BURGA</name>
<evidence type="ECO:0008006" key="3">
    <source>
        <dbReference type="Google" id="ProtNLM"/>
    </source>
</evidence>
<evidence type="ECO:0000313" key="2">
    <source>
        <dbReference type="Proteomes" id="UP000220629"/>
    </source>
</evidence>
<organism evidence="1 2">
    <name type="scientific">Burkholderia gladioli</name>
    <name type="common">Pseudomonas marginata</name>
    <name type="synonym">Phytomonas marginata</name>
    <dbReference type="NCBI Taxonomy" id="28095"/>
    <lineage>
        <taxon>Bacteria</taxon>
        <taxon>Pseudomonadati</taxon>
        <taxon>Pseudomonadota</taxon>
        <taxon>Betaproteobacteria</taxon>
        <taxon>Burkholderiales</taxon>
        <taxon>Burkholderiaceae</taxon>
        <taxon>Burkholderia</taxon>
    </lineage>
</organism>
<dbReference type="InterPro" id="IPR016024">
    <property type="entry name" value="ARM-type_fold"/>
</dbReference>
<dbReference type="AlphaFoldDB" id="A0A2A7SGS2"/>